<dbReference type="GO" id="GO:0005509">
    <property type="term" value="F:calcium ion binding"/>
    <property type="evidence" value="ECO:0007669"/>
    <property type="project" value="InterPro"/>
</dbReference>
<comment type="caution">
    <text evidence="3">The sequence shown here is derived from an EMBL/GenBank/DDBJ whole genome shotgun (WGS) entry which is preliminary data.</text>
</comment>
<dbReference type="InterPro" id="IPR002048">
    <property type="entry name" value="EF_hand_dom"/>
</dbReference>
<evidence type="ECO:0000313" key="4">
    <source>
        <dbReference type="Proteomes" id="UP000318212"/>
    </source>
</evidence>
<sequence length="117" mass="12748">MTPILRLALAIGACLAPALFMPPTHAQVQATSEYLARMDGDGDGRVSLAEYQDWMSYAFERMDADGDGTLSVDELPGGRGKPVSLIDHRAKLARTFVRQDQDKNGFLDARELSAPPL</sequence>
<dbReference type="PROSITE" id="PS50222">
    <property type="entry name" value="EF_HAND_2"/>
    <property type="match status" value="1"/>
</dbReference>
<keyword evidence="1" id="KW-0732">Signal</keyword>
<proteinExistence type="predicted"/>
<evidence type="ECO:0000256" key="1">
    <source>
        <dbReference type="SAM" id="SignalP"/>
    </source>
</evidence>
<dbReference type="RefSeq" id="WP_141517444.1">
    <property type="nucleotide sequence ID" value="NZ_VICE01000036.1"/>
</dbReference>
<dbReference type="EMBL" id="VICE01000036">
    <property type="protein sequence ID" value="TQD50674.1"/>
    <property type="molecule type" value="Genomic_DNA"/>
</dbReference>
<feature type="chain" id="PRO_5021323345" description="EF-hand domain-containing protein" evidence="1">
    <location>
        <begin position="27"/>
        <end position="117"/>
    </location>
</feature>
<name>A0A508AQB3_9GAMM</name>
<keyword evidence="4" id="KW-1185">Reference proteome</keyword>
<dbReference type="Pfam" id="PF13202">
    <property type="entry name" value="EF-hand_5"/>
    <property type="match status" value="2"/>
</dbReference>
<reference evidence="3 4" key="1">
    <citation type="submission" date="2019-06" db="EMBL/GenBank/DDBJ databases">
        <title>Lysobacter alkalisoli sp. nov. isolated from saline soil.</title>
        <authorList>
            <person name="Sun J.-Q."/>
            <person name="Xu L."/>
        </authorList>
    </citation>
    <scope>NUCLEOTIDE SEQUENCE [LARGE SCALE GENOMIC DNA]</scope>
    <source>
        <strain evidence="3 4">JCM 31130</strain>
    </source>
</reference>
<dbReference type="OrthoDB" id="5703633at2"/>
<dbReference type="SUPFAM" id="SSF47473">
    <property type="entry name" value="EF-hand"/>
    <property type="match status" value="1"/>
</dbReference>
<feature type="signal peptide" evidence="1">
    <location>
        <begin position="1"/>
        <end position="26"/>
    </location>
</feature>
<accession>A0A508AQB3</accession>
<evidence type="ECO:0000313" key="3">
    <source>
        <dbReference type="EMBL" id="TQD50674.1"/>
    </source>
</evidence>
<dbReference type="PROSITE" id="PS00018">
    <property type="entry name" value="EF_HAND_1"/>
    <property type="match status" value="3"/>
</dbReference>
<dbReference type="AlphaFoldDB" id="A0A508AQB3"/>
<evidence type="ECO:0000259" key="2">
    <source>
        <dbReference type="PROSITE" id="PS50222"/>
    </source>
</evidence>
<gene>
    <name evidence="3" type="ORF">FKV25_03675</name>
</gene>
<feature type="domain" description="EF-hand" evidence="2">
    <location>
        <begin position="26"/>
        <end position="61"/>
    </location>
</feature>
<protein>
    <recommendedName>
        <fullName evidence="2">EF-hand domain-containing protein</fullName>
    </recommendedName>
</protein>
<organism evidence="3 4">
    <name type="scientific">Marilutibacter aestuarii</name>
    <dbReference type="NCBI Taxonomy" id="1706195"/>
    <lineage>
        <taxon>Bacteria</taxon>
        <taxon>Pseudomonadati</taxon>
        <taxon>Pseudomonadota</taxon>
        <taxon>Gammaproteobacteria</taxon>
        <taxon>Lysobacterales</taxon>
        <taxon>Lysobacteraceae</taxon>
        <taxon>Marilutibacter</taxon>
    </lineage>
</organism>
<dbReference type="Gene3D" id="1.10.238.10">
    <property type="entry name" value="EF-hand"/>
    <property type="match status" value="1"/>
</dbReference>
<dbReference type="InterPro" id="IPR011992">
    <property type="entry name" value="EF-hand-dom_pair"/>
</dbReference>
<dbReference type="Proteomes" id="UP000318212">
    <property type="component" value="Unassembled WGS sequence"/>
</dbReference>
<dbReference type="InterPro" id="IPR018247">
    <property type="entry name" value="EF_Hand_1_Ca_BS"/>
</dbReference>